<dbReference type="InterPro" id="IPR005224">
    <property type="entry name" value="SfsA"/>
</dbReference>
<dbReference type="Proteomes" id="UP000626109">
    <property type="component" value="Unassembled WGS sequence"/>
</dbReference>
<reference evidence="2" key="1">
    <citation type="submission" date="2021-02" db="EMBL/GenBank/DDBJ databases">
        <authorList>
            <person name="Dougan E. K."/>
            <person name="Rhodes N."/>
            <person name="Thang M."/>
            <person name="Chan C."/>
        </authorList>
    </citation>
    <scope>NUCLEOTIDE SEQUENCE</scope>
</reference>
<dbReference type="PANTHER" id="PTHR30545:SF2">
    <property type="entry name" value="SUGAR FERMENTATION STIMULATION PROTEIN A"/>
    <property type="match status" value="1"/>
</dbReference>
<organism evidence="2 3">
    <name type="scientific">Polarella glacialis</name>
    <name type="common">Dinoflagellate</name>
    <dbReference type="NCBI Taxonomy" id="89957"/>
    <lineage>
        <taxon>Eukaryota</taxon>
        <taxon>Sar</taxon>
        <taxon>Alveolata</taxon>
        <taxon>Dinophyceae</taxon>
        <taxon>Suessiales</taxon>
        <taxon>Suessiaceae</taxon>
        <taxon>Polarella</taxon>
    </lineage>
</organism>
<feature type="non-terminal residue" evidence="2">
    <location>
        <position position="1"/>
    </location>
</feature>
<evidence type="ECO:0000313" key="3">
    <source>
        <dbReference type="Proteomes" id="UP000626109"/>
    </source>
</evidence>
<dbReference type="InterPro" id="IPR040452">
    <property type="entry name" value="SfsA_C"/>
</dbReference>
<proteinExistence type="predicted"/>
<protein>
    <recommendedName>
        <fullName evidence="1">Sugar fermentation stimulation protein C-terminal domain-containing protein</fullName>
    </recommendedName>
</protein>
<gene>
    <name evidence="2" type="ORF">PGLA2088_LOCUS5687</name>
</gene>
<comment type="caution">
    <text evidence="2">The sequence shown here is derived from an EMBL/GenBank/DDBJ whole genome shotgun (WGS) entry which is preliminary data.</text>
</comment>
<evidence type="ECO:0000313" key="2">
    <source>
        <dbReference type="EMBL" id="CAE8647448.1"/>
    </source>
</evidence>
<feature type="non-terminal residue" evidence="2">
    <location>
        <position position="191"/>
    </location>
</feature>
<dbReference type="PANTHER" id="PTHR30545">
    <property type="entry name" value="SUGAR FERMENTATION STIMULATION PROTEIN A"/>
    <property type="match status" value="1"/>
</dbReference>
<dbReference type="GO" id="GO:0003677">
    <property type="term" value="F:DNA binding"/>
    <property type="evidence" value="ECO:0007669"/>
    <property type="project" value="InterPro"/>
</dbReference>
<feature type="domain" description="Sugar fermentation stimulation protein C-terminal" evidence="1">
    <location>
        <begin position="25"/>
        <end position="137"/>
    </location>
</feature>
<dbReference type="EMBL" id="CAJNNW010005469">
    <property type="protein sequence ID" value="CAE8647448.1"/>
    <property type="molecule type" value="Genomic_DNA"/>
</dbReference>
<dbReference type="Pfam" id="PF03749">
    <property type="entry name" value="SfsA"/>
    <property type="match status" value="1"/>
</dbReference>
<name>A0A813IAN4_POLGL</name>
<evidence type="ECO:0000259" key="1">
    <source>
        <dbReference type="Pfam" id="PF03749"/>
    </source>
</evidence>
<accession>A0A813IAN4</accession>
<dbReference type="AlphaFoldDB" id="A0A813IAN4"/>
<sequence length="191" mass="21285">AKQPCKSQGDEPRLTTSLKAKRTCKVKATPTSRIDFWLRHPCGQEHYLEVKNCHMVYPDGHGYFPDSISARASRHVEELKCLLARGCRCTVLFVVQRDDLRGQVRPSAHHDPSFALACRAAAAAGVRFRALVVSCSLEGLTVQREVGVDLEEYDLAPMAAWVKANRETTGWIRSQSNCRVANGPFPHELKA</sequence>
<dbReference type="Gene3D" id="3.40.1350.60">
    <property type="match status" value="1"/>
</dbReference>